<organism evidence="2 3">
    <name type="scientific">Colletotrichum chrysophilum</name>
    <dbReference type="NCBI Taxonomy" id="1836956"/>
    <lineage>
        <taxon>Eukaryota</taxon>
        <taxon>Fungi</taxon>
        <taxon>Dikarya</taxon>
        <taxon>Ascomycota</taxon>
        <taxon>Pezizomycotina</taxon>
        <taxon>Sordariomycetes</taxon>
        <taxon>Hypocreomycetidae</taxon>
        <taxon>Glomerellales</taxon>
        <taxon>Glomerellaceae</taxon>
        <taxon>Colletotrichum</taxon>
        <taxon>Colletotrichum gloeosporioides species complex</taxon>
    </lineage>
</organism>
<protein>
    <submittedName>
        <fullName evidence="2">Uncharacterized protein</fullName>
    </submittedName>
</protein>
<evidence type="ECO:0000313" key="3">
    <source>
        <dbReference type="Proteomes" id="UP001243330"/>
    </source>
</evidence>
<gene>
    <name evidence="2" type="ORF">CCHR01_11387</name>
</gene>
<sequence length="157" mass="17313">MKSLSIISFISSLVFVASASLVDIPPVKRIGVWQYDCNATSVSVLPWNVFRVVAQNFCEEADKGPDGFELTLDRQGNRDVDKRTPPPNLGAYFDYQVMLRKNRSSNAESEGRAQAYKLLQTSECGHAGGQSNNMLAAGWASAGTVTYTYRIGKKYSF</sequence>
<dbReference type="EMBL" id="JAQOWY010000253">
    <property type="protein sequence ID" value="KAK1845958.1"/>
    <property type="molecule type" value="Genomic_DNA"/>
</dbReference>
<evidence type="ECO:0000313" key="2">
    <source>
        <dbReference type="EMBL" id="KAK1845958.1"/>
    </source>
</evidence>
<feature type="chain" id="PRO_5042156621" evidence="1">
    <location>
        <begin position="20"/>
        <end position="157"/>
    </location>
</feature>
<evidence type="ECO:0000256" key="1">
    <source>
        <dbReference type="SAM" id="SignalP"/>
    </source>
</evidence>
<feature type="signal peptide" evidence="1">
    <location>
        <begin position="1"/>
        <end position="19"/>
    </location>
</feature>
<reference evidence="2" key="1">
    <citation type="submission" date="2023-01" db="EMBL/GenBank/DDBJ databases">
        <title>Colletotrichum chrysophilum M932 genome sequence.</title>
        <authorList>
            <person name="Baroncelli R."/>
        </authorList>
    </citation>
    <scope>NUCLEOTIDE SEQUENCE</scope>
    <source>
        <strain evidence="2">M932</strain>
    </source>
</reference>
<name>A0AAD9EF27_9PEZI</name>
<dbReference type="AlphaFoldDB" id="A0AAD9EF27"/>
<comment type="caution">
    <text evidence="2">The sequence shown here is derived from an EMBL/GenBank/DDBJ whole genome shotgun (WGS) entry which is preliminary data.</text>
</comment>
<accession>A0AAD9EF27</accession>
<dbReference type="Proteomes" id="UP001243330">
    <property type="component" value="Unassembled WGS sequence"/>
</dbReference>
<keyword evidence="1" id="KW-0732">Signal</keyword>
<keyword evidence="3" id="KW-1185">Reference proteome</keyword>
<proteinExistence type="predicted"/>